<dbReference type="PANTHER" id="PTHR41324">
    <property type="entry name" value="MEMBRANE PROTEIN-RELATED"/>
    <property type="match status" value="1"/>
</dbReference>
<feature type="transmembrane region" description="Helical" evidence="1">
    <location>
        <begin position="219"/>
        <end position="237"/>
    </location>
</feature>
<keyword evidence="1" id="KW-0472">Membrane</keyword>
<protein>
    <submittedName>
        <fullName evidence="2">DUF2232 domain-containing protein</fullName>
    </submittedName>
</protein>
<feature type="transmembrane region" description="Helical" evidence="1">
    <location>
        <begin position="249"/>
        <end position="269"/>
    </location>
</feature>
<dbReference type="EMBL" id="DTMM01000142">
    <property type="protein sequence ID" value="HFT93653.1"/>
    <property type="molecule type" value="Genomic_DNA"/>
</dbReference>
<organism evidence="2">
    <name type="scientific">Leptospirillum ferriphilum</name>
    <dbReference type="NCBI Taxonomy" id="178606"/>
    <lineage>
        <taxon>Bacteria</taxon>
        <taxon>Pseudomonadati</taxon>
        <taxon>Nitrospirota</taxon>
        <taxon>Nitrospiria</taxon>
        <taxon>Nitrospirales</taxon>
        <taxon>Nitrospiraceae</taxon>
        <taxon>Leptospirillum</taxon>
    </lineage>
</organism>
<feature type="transmembrane region" description="Helical" evidence="1">
    <location>
        <begin position="52"/>
        <end position="70"/>
    </location>
</feature>
<feature type="transmembrane region" description="Helical" evidence="1">
    <location>
        <begin position="76"/>
        <end position="94"/>
    </location>
</feature>
<evidence type="ECO:0000256" key="1">
    <source>
        <dbReference type="SAM" id="Phobius"/>
    </source>
</evidence>
<proteinExistence type="predicted"/>
<comment type="caution">
    <text evidence="2">The sequence shown here is derived from an EMBL/GenBank/DDBJ whole genome shotgun (WGS) entry which is preliminary data.</text>
</comment>
<dbReference type="Pfam" id="PF09991">
    <property type="entry name" value="DUF2232"/>
    <property type="match status" value="1"/>
</dbReference>
<dbReference type="AlphaFoldDB" id="A0A7C3R3V8"/>
<feature type="transmembrane region" description="Helical" evidence="1">
    <location>
        <begin position="101"/>
        <end position="124"/>
    </location>
</feature>
<evidence type="ECO:0000313" key="2">
    <source>
        <dbReference type="EMBL" id="HFT93653.1"/>
    </source>
</evidence>
<dbReference type="InterPro" id="IPR018710">
    <property type="entry name" value="DUF2232"/>
</dbReference>
<dbReference type="PANTHER" id="PTHR41324:SF1">
    <property type="entry name" value="DUF2232 DOMAIN-CONTAINING PROTEIN"/>
    <property type="match status" value="1"/>
</dbReference>
<reference evidence="2" key="1">
    <citation type="journal article" date="2020" name="mSystems">
        <title>Genome- and Community-Level Interaction Insights into Carbon Utilization and Element Cycling Functions of Hydrothermarchaeota in Hydrothermal Sediment.</title>
        <authorList>
            <person name="Zhou Z."/>
            <person name="Liu Y."/>
            <person name="Xu W."/>
            <person name="Pan J."/>
            <person name="Luo Z.H."/>
            <person name="Li M."/>
        </authorList>
    </citation>
    <scope>NUCLEOTIDE SEQUENCE [LARGE SCALE GENOMIC DNA]</scope>
    <source>
        <strain evidence="2">SpSt-902</strain>
    </source>
</reference>
<sequence>MKTNFPFGPLLLSTSTSAALFVGIFFFPRAGFFVAMFSGVPLALAQIAYHRYQLGVGAMVLSGLVVELLTRQPLALLFYIAWAGMSGVLAGELVRRRKDFSLSIFAISLQMVAFSSLSMGFFYLRTGGKILQELRKELFQTFDQVVRLYLQNAPATIPSVDQQLILKMEPDLFTSFLSLLPGVFVSCILLTSMVIMGMVKGILSRKSEDVPGYGIDHWVLWDPMIFLLILSLAMIAVPSHVSRVTGINLFFSIGILYVGQGAGVIVSYAKSRKLGRLFWIISATFILLQPLILLLLGIVGVLDVWVDFRKIRPSKDDQSTEA</sequence>
<keyword evidence="1" id="KW-1133">Transmembrane helix</keyword>
<keyword evidence="1" id="KW-0812">Transmembrane</keyword>
<gene>
    <name evidence="2" type="ORF">ENX03_06920</name>
</gene>
<name>A0A7C3R3V8_9BACT</name>
<accession>A0A7C3R3V8</accession>
<feature type="transmembrane region" description="Helical" evidence="1">
    <location>
        <begin position="176"/>
        <end position="199"/>
    </location>
</feature>
<feature type="transmembrane region" description="Helical" evidence="1">
    <location>
        <begin position="276"/>
        <end position="302"/>
    </location>
</feature>